<dbReference type="SUPFAM" id="SSF48371">
    <property type="entry name" value="ARM repeat"/>
    <property type="match status" value="1"/>
</dbReference>
<dbReference type="PANTHER" id="PTHR10943">
    <property type="entry name" value="26S PROTEASOME NON-ATPASE REGULATORY SUBUNIT"/>
    <property type="match status" value="1"/>
</dbReference>
<dbReference type="Proteomes" id="UP001470230">
    <property type="component" value="Unassembled WGS sequence"/>
</dbReference>
<reference evidence="8 9" key="1">
    <citation type="submission" date="2024-04" db="EMBL/GenBank/DDBJ databases">
        <title>Tritrichomonas musculus Genome.</title>
        <authorList>
            <person name="Alves-Ferreira E."/>
            <person name="Grigg M."/>
            <person name="Lorenzi H."/>
            <person name="Galac M."/>
        </authorList>
    </citation>
    <scope>NUCLEOTIDE SEQUENCE [LARGE SCALE GENOMIC DNA]</scope>
    <source>
        <strain evidence="8 9">EAF2021</strain>
    </source>
</reference>
<protein>
    <submittedName>
        <fullName evidence="8">Proteasome regulatory particle base subunit</fullName>
    </submittedName>
</protein>
<keyword evidence="9" id="KW-1185">Reference proteome</keyword>
<dbReference type="PANTHER" id="PTHR10943:SF2">
    <property type="entry name" value="26S PROTEASOME NON-ATPASE REGULATORY SUBUNIT 1"/>
    <property type="match status" value="1"/>
</dbReference>
<dbReference type="Pfam" id="PF18004">
    <property type="entry name" value="RPN2_C"/>
    <property type="match status" value="1"/>
</dbReference>
<feature type="compositionally biased region" description="Basic and acidic residues" evidence="5">
    <location>
        <begin position="818"/>
        <end position="830"/>
    </location>
</feature>
<comment type="caution">
    <text evidence="8">The sequence shown here is derived from an EMBL/GenBank/DDBJ whole genome shotgun (WGS) entry which is preliminary data.</text>
</comment>
<evidence type="ECO:0000256" key="3">
    <source>
        <dbReference type="ARBA" id="ARBA00022942"/>
    </source>
</evidence>
<dbReference type="InterPro" id="IPR048570">
    <property type="entry name" value="PSMD1_RPN2_N"/>
</dbReference>
<dbReference type="InterPro" id="IPR011989">
    <property type="entry name" value="ARM-like"/>
</dbReference>
<dbReference type="EMBL" id="JAPFFF010000006">
    <property type="protein sequence ID" value="KAK8888479.1"/>
    <property type="molecule type" value="Genomic_DNA"/>
</dbReference>
<dbReference type="InterPro" id="IPR040623">
    <property type="entry name" value="RPN2_C"/>
</dbReference>
<comment type="similarity">
    <text evidence="1 4">Belongs to the proteasome subunit S1 family.</text>
</comment>
<evidence type="ECO:0000256" key="4">
    <source>
        <dbReference type="PIRNR" id="PIRNR015947"/>
    </source>
</evidence>
<evidence type="ECO:0000313" key="9">
    <source>
        <dbReference type="Proteomes" id="UP001470230"/>
    </source>
</evidence>
<keyword evidence="2" id="KW-0677">Repeat</keyword>
<dbReference type="PIRSF" id="PIRSF015947">
    <property type="entry name" value="26S_Psome_Rpn2"/>
    <property type="match status" value="1"/>
</dbReference>
<name>A0ABR2KBI0_9EUKA</name>
<feature type="domain" description="26S proteasome regulatory subunit RPN2 C-terminal" evidence="6">
    <location>
        <begin position="750"/>
        <end position="888"/>
    </location>
</feature>
<dbReference type="InterPro" id="IPR016024">
    <property type="entry name" value="ARM-type_fold"/>
</dbReference>
<sequence>MWGTATGLLALLSEKKPEFIIHGLRSLHTIIEDEWPQIADELIPKEKSLILKLANDKKFPDHKNAALLASKTYYHLGDLDEAIENAILAGDEFDTTKNDEYTSTIVAHAIKKYIEIQKDEELKKKDNDKYNFYMESLSKIVTSILRNLLEQKNYVECLCLAIETSCKTFVKTTLQEKPSLVTKAITLTMDTVKDSKYRQDLLKSFVEFAAKYCDKFQLSQLYHALREPKFVSDLLVTLRTSPKSDNWLLAYQIAFELAENASQKFRSDVIEELKQRQNFDQDCKETMENILTRKTLLDLYLQFLFKNNKTDIHIIVALKETLDNTKMLVHSSVITAYCFMFAGTGDDNFYRNNTNWFSNGRKWSQFMTIAGVGAIHIGHLKAALQVLQPFLQKTTPAYAFGGGLYALGLIYANYSWDERALKTVLSALKIPGPSSFVVRHGGCLALGLIAMGSQKKEYYTKAREILDDDFPEAGEVAGYAIGMIMLGCGACKELEELYEFANHSQHEKVTRGISMALALMMYGKEEMSETLVQSLQISPTPLLRESAAWVTALAFVGTASNVALQRLLHLAVSDVNPDVRRAAVIGVGFVLSRSPKEVPSMVNLLAKSYHPHVRSGAALALGIACAGTGMTEAIDILEPLLEDLEDFVKQSAMIAMAMVLQQQSDASVPYAKKFRAYLRKLIGKKRNDLQVFGLCLAYGILNAGGRNVVISCNSLRGENSVLATVALALFCNYFYWQPLALMLPLSFHPTAVIGLDKDLNTPDWQIMSKGNKKLYANPPSFESEKEVMTLGKMATLSVNKGVTAAGIAAARAAAQADEKAELENERKKEEEEQNEEEHFEILKNPSRVTLNQLEGINLTFCKKYRPITGEVFHGFVMLKEIHEEEEEEEEK</sequence>
<feature type="domain" description="26S proteasome non-ATPase regulatory subunit 1/RPN2 N-terminal" evidence="7">
    <location>
        <begin position="4"/>
        <end position="308"/>
    </location>
</feature>
<evidence type="ECO:0000256" key="1">
    <source>
        <dbReference type="ARBA" id="ARBA00006308"/>
    </source>
</evidence>
<dbReference type="GO" id="GO:0000502">
    <property type="term" value="C:proteasome complex"/>
    <property type="evidence" value="ECO:0007669"/>
    <property type="project" value="UniProtKB-KW"/>
</dbReference>
<dbReference type="Pfam" id="PF13646">
    <property type="entry name" value="HEAT_2"/>
    <property type="match status" value="1"/>
</dbReference>
<keyword evidence="3 4" id="KW-0647">Proteasome</keyword>
<feature type="region of interest" description="Disordered" evidence="5">
    <location>
        <begin position="818"/>
        <end position="840"/>
    </location>
</feature>
<evidence type="ECO:0000256" key="2">
    <source>
        <dbReference type="ARBA" id="ARBA00022737"/>
    </source>
</evidence>
<evidence type="ECO:0000256" key="5">
    <source>
        <dbReference type="SAM" id="MobiDB-lite"/>
    </source>
</evidence>
<dbReference type="Gene3D" id="1.25.10.10">
    <property type="entry name" value="Leucine-rich Repeat Variant"/>
    <property type="match status" value="1"/>
</dbReference>
<organism evidence="8 9">
    <name type="scientific">Tritrichomonas musculus</name>
    <dbReference type="NCBI Taxonomy" id="1915356"/>
    <lineage>
        <taxon>Eukaryota</taxon>
        <taxon>Metamonada</taxon>
        <taxon>Parabasalia</taxon>
        <taxon>Tritrichomonadida</taxon>
        <taxon>Tritrichomonadidae</taxon>
        <taxon>Tritrichomonas</taxon>
    </lineage>
</organism>
<evidence type="ECO:0000259" key="6">
    <source>
        <dbReference type="Pfam" id="PF18004"/>
    </source>
</evidence>
<accession>A0ABR2KBI0</accession>
<gene>
    <name evidence="8" type="ORF">M9Y10_039558</name>
</gene>
<dbReference type="Pfam" id="PF21505">
    <property type="entry name" value="RPN2_N"/>
    <property type="match status" value="1"/>
</dbReference>
<evidence type="ECO:0000259" key="7">
    <source>
        <dbReference type="Pfam" id="PF21505"/>
    </source>
</evidence>
<proteinExistence type="inferred from homology"/>
<evidence type="ECO:0000313" key="8">
    <source>
        <dbReference type="EMBL" id="KAK8888479.1"/>
    </source>
</evidence>
<dbReference type="InterPro" id="IPR016642">
    <property type="entry name" value="26S_Psome_Rpn2"/>
</dbReference>